<protein>
    <submittedName>
        <fullName evidence="1">Uncharacterized protein</fullName>
    </submittedName>
</protein>
<dbReference type="EMBL" id="VGIR01000021">
    <property type="protein sequence ID" value="MBM3331166.1"/>
    <property type="molecule type" value="Genomic_DNA"/>
</dbReference>
<accession>A0A938BPG7</accession>
<proteinExistence type="predicted"/>
<evidence type="ECO:0000313" key="1">
    <source>
        <dbReference type="EMBL" id="MBM3331166.1"/>
    </source>
</evidence>
<reference evidence="1" key="1">
    <citation type="submission" date="2019-03" db="EMBL/GenBank/DDBJ databases">
        <title>Lake Tanganyika Metagenome-Assembled Genomes (MAGs).</title>
        <authorList>
            <person name="Tran P."/>
        </authorList>
    </citation>
    <scope>NUCLEOTIDE SEQUENCE</scope>
    <source>
        <strain evidence="1">K_DeepCast_150m_m2_040</strain>
    </source>
</reference>
<dbReference type="Proteomes" id="UP000779900">
    <property type="component" value="Unassembled WGS sequence"/>
</dbReference>
<organism evidence="1 2">
    <name type="scientific">candidate division WOR-3 bacterium</name>
    <dbReference type="NCBI Taxonomy" id="2052148"/>
    <lineage>
        <taxon>Bacteria</taxon>
        <taxon>Bacteria division WOR-3</taxon>
    </lineage>
</organism>
<dbReference type="AlphaFoldDB" id="A0A938BPG7"/>
<comment type="caution">
    <text evidence="1">The sequence shown here is derived from an EMBL/GenBank/DDBJ whole genome shotgun (WGS) entry which is preliminary data.</text>
</comment>
<dbReference type="InterPro" id="IPR029055">
    <property type="entry name" value="Ntn_hydrolases_N"/>
</dbReference>
<gene>
    <name evidence="1" type="ORF">FJY68_04850</name>
</gene>
<name>A0A938BPG7_UNCW3</name>
<sequence length="233" mass="25009">MSLVVALKAKDAIVMAADSRGTIGDPRGLTAINDKQQKLFPCGCCGLGLVGSMEMGTALLDVLENQARIQDVANVDDAARVVMQHSATSFGQWFGNIAPDKRPVVIITLAGYRDPRGAQPKPMVYNLNSQVNFAPQLFGDAPALSGVPQYAVYLVHRYYDPTIPTEKAKALAEYLIAETASQDPKVGGPIRMSMISAASGYAPLTEEEVLAVHKSNETLNARLREFFVTGGPQ</sequence>
<evidence type="ECO:0000313" key="2">
    <source>
        <dbReference type="Proteomes" id="UP000779900"/>
    </source>
</evidence>
<dbReference type="Gene3D" id="3.60.20.10">
    <property type="entry name" value="Glutamine Phosphoribosylpyrophosphate, subunit 1, domain 1"/>
    <property type="match status" value="1"/>
</dbReference>
<dbReference type="SUPFAM" id="SSF56235">
    <property type="entry name" value="N-terminal nucleophile aminohydrolases (Ntn hydrolases)"/>
    <property type="match status" value="1"/>
</dbReference>